<proteinExistence type="predicted"/>
<comment type="caution">
    <text evidence="2">The sequence shown here is derived from an EMBL/GenBank/DDBJ whole genome shotgun (WGS) entry which is preliminary data.</text>
</comment>
<evidence type="ECO:0000259" key="1">
    <source>
        <dbReference type="Pfam" id="PF02538"/>
    </source>
</evidence>
<protein>
    <submittedName>
        <fullName evidence="2">Hydantoinase B/oxoprolinase family protein</fullName>
    </submittedName>
</protein>
<feature type="domain" description="Hydantoinase B/oxoprolinase" evidence="1">
    <location>
        <begin position="22"/>
        <end position="582"/>
    </location>
</feature>
<keyword evidence="3" id="KW-1185">Reference proteome</keyword>
<dbReference type="InterPro" id="IPR003692">
    <property type="entry name" value="Hydantoinase_B"/>
</dbReference>
<sequence length="652" mass="69706">MTSTIESAGARNAAEGDAQHLIDLETVRYGLIEVARDMHQALMRSAFSPIVRDINDCTAAIHMRTENGWEMVASWEGCMQHAFTSQHICNFTMDEWDEEHLDDGDVILVNDPWRGAIHCSDINILRPVRINGRAEFVLHSTSHVVDLGGPIPGGFANGVQTAFEEQLRFPPTLLYANDRPVKAAFNYLLENVRVPASVLGDVRALNGCLVIGERRLRELIGKYDHELVRKGAMYGVEMTEAAMRAGIREIPDGDYTAEDVIDEDGVTDESVPLVMTLKKRGDSIEVDYSGTGRQPLGNVGTAWCEATRCIEGIKFIVDPTSAVNSGTLRPIESILPPGSAVCSLPPTSVSNHVDIGGRIVNLVAQAMGKALGDKAIGCDSGTLGMLTLGGVDDRPGHVGNPWASFALAGGGWGATWKGDGLTFCTLAIGNCRTSVQEHVERESPLVVVQHEIMPDSGGAGQHRGGNGAVYTITALSETAITVTGDRTRLGTPGTKGGGRGMPFYGWLIPDFDAKDPASLDVFDLRAAEPLFGMFDDQGIPAPDGGTFGLGTKYASAKVSGIVLKPGQAIRVIIGGGGGWGDPLARPVSDVLDDVLDAMHTRRYAEKAYGVVFADDTTIDEQATQARRAELAAARDAGRWTVPTACALDWRTA</sequence>
<reference evidence="3" key="1">
    <citation type="journal article" date="2019" name="Int. J. Syst. Evol. Microbiol.">
        <title>The Global Catalogue of Microorganisms (GCM) 10K type strain sequencing project: providing services to taxonomists for standard genome sequencing and annotation.</title>
        <authorList>
            <consortium name="The Broad Institute Genomics Platform"/>
            <consortium name="The Broad Institute Genome Sequencing Center for Infectious Disease"/>
            <person name="Wu L."/>
            <person name="Ma J."/>
        </authorList>
    </citation>
    <scope>NUCLEOTIDE SEQUENCE [LARGE SCALE GENOMIC DNA]</scope>
    <source>
        <strain evidence="3">CCUG 49018</strain>
    </source>
</reference>
<dbReference type="PANTHER" id="PTHR11365:SF23">
    <property type="entry name" value="HYPOTHETICAL 5-OXOPROLINASE (EUROFUNG)-RELATED"/>
    <property type="match status" value="1"/>
</dbReference>
<dbReference type="PANTHER" id="PTHR11365">
    <property type="entry name" value="5-OXOPROLINASE RELATED"/>
    <property type="match status" value="1"/>
</dbReference>
<organism evidence="2 3">
    <name type="scientific">Pseudonocardia benzenivorans</name>
    <dbReference type="NCBI Taxonomy" id="228005"/>
    <lineage>
        <taxon>Bacteria</taxon>
        <taxon>Bacillati</taxon>
        <taxon>Actinomycetota</taxon>
        <taxon>Actinomycetes</taxon>
        <taxon>Pseudonocardiales</taxon>
        <taxon>Pseudonocardiaceae</taxon>
        <taxon>Pseudonocardia</taxon>
    </lineage>
</organism>
<dbReference type="Proteomes" id="UP001597182">
    <property type="component" value="Unassembled WGS sequence"/>
</dbReference>
<name>A0ABW3VNA1_9PSEU</name>
<evidence type="ECO:0000313" key="3">
    <source>
        <dbReference type="Proteomes" id="UP001597182"/>
    </source>
</evidence>
<evidence type="ECO:0000313" key="2">
    <source>
        <dbReference type="EMBL" id="MFD1236757.1"/>
    </source>
</evidence>
<dbReference type="InterPro" id="IPR045079">
    <property type="entry name" value="Oxoprolinase-like"/>
</dbReference>
<accession>A0ABW3VNA1</accession>
<dbReference type="RefSeq" id="WP_013677537.1">
    <property type="nucleotide sequence ID" value="NZ_BAABKS010000002.1"/>
</dbReference>
<gene>
    <name evidence="2" type="ORF">ACFQ34_26010</name>
</gene>
<dbReference type="EMBL" id="JBHTMB010000241">
    <property type="protein sequence ID" value="MFD1236757.1"/>
    <property type="molecule type" value="Genomic_DNA"/>
</dbReference>
<dbReference type="Pfam" id="PF02538">
    <property type="entry name" value="Hydantoinase_B"/>
    <property type="match status" value="1"/>
</dbReference>